<accession>A0ABW2Y1B1</accession>
<feature type="region of interest" description="Disordered" evidence="1">
    <location>
        <begin position="98"/>
        <end position="129"/>
    </location>
</feature>
<dbReference type="Proteomes" id="UP001597063">
    <property type="component" value="Unassembled WGS sequence"/>
</dbReference>
<evidence type="ECO:0000313" key="3">
    <source>
        <dbReference type="Proteomes" id="UP001597063"/>
    </source>
</evidence>
<gene>
    <name evidence="2" type="ORF">ACFQZM_48385</name>
</gene>
<feature type="compositionally biased region" description="Low complexity" evidence="1">
    <location>
        <begin position="98"/>
        <end position="111"/>
    </location>
</feature>
<proteinExistence type="predicted"/>
<organism evidence="2 3">
    <name type="scientific">Actinomadura fibrosa</name>
    <dbReference type="NCBI Taxonomy" id="111802"/>
    <lineage>
        <taxon>Bacteria</taxon>
        <taxon>Bacillati</taxon>
        <taxon>Actinomycetota</taxon>
        <taxon>Actinomycetes</taxon>
        <taxon>Streptosporangiales</taxon>
        <taxon>Thermomonosporaceae</taxon>
        <taxon>Actinomadura</taxon>
    </lineage>
</organism>
<sequence length="129" mass="13380">MTVCTNAMPTCAADRPCWCPPPRPPATEPEDVLAAELIARGIVPAPRPASAVESPEVFAAEFAAQGITLKGELAATAIIPAAIPSMLPLIQAVVNGNASADQQAQRQAARSLPPLGETLGELDHVPEPW</sequence>
<keyword evidence="3" id="KW-1185">Reference proteome</keyword>
<dbReference type="EMBL" id="JBHTGP010000041">
    <property type="protein sequence ID" value="MFD0692379.1"/>
    <property type="molecule type" value="Genomic_DNA"/>
</dbReference>
<comment type="caution">
    <text evidence="2">The sequence shown here is derived from an EMBL/GenBank/DDBJ whole genome shotgun (WGS) entry which is preliminary data.</text>
</comment>
<name>A0ABW2Y1B1_9ACTN</name>
<evidence type="ECO:0000256" key="1">
    <source>
        <dbReference type="SAM" id="MobiDB-lite"/>
    </source>
</evidence>
<dbReference type="RefSeq" id="WP_165502715.1">
    <property type="nucleotide sequence ID" value="NZ_CAACUY010000013.1"/>
</dbReference>
<protein>
    <submittedName>
        <fullName evidence="2">Uncharacterized protein</fullName>
    </submittedName>
</protein>
<reference evidence="3" key="1">
    <citation type="journal article" date="2019" name="Int. J. Syst. Evol. Microbiol.">
        <title>The Global Catalogue of Microorganisms (GCM) 10K type strain sequencing project: providing services to taxonomists for standard genome sequencing and annotation.</title>
        <authorList>
            <consortium name="The Broad Institute Genomics Platform"/>
            <consortium name="The Broad Institute Genome Sequencing Center for Infectious Disease"/>
            <person name="Wu L."/>
            <person name="Ma J."/>
        </authorList>
    </citation>
    <scope>NUCLEOTIDE SEQUENCE [LARGE SCALE GENOMIC DNA]</scope>
    <source>
        <strain evidence="3">JCM 9371</strain>
    </source>
</reference>
<evidence type="ECO:0000313" key="2">
    <source>
        <dbReference type="EMBL" id="MFD0692379.1"/>
    </source>
</evidence>